<organism evidence="14 15">
    <name type="scientific">Mya arenaria</name>
    <name type="common">Soft-shell clam</name>
    <dbReference type="NCBI Taxonomy" id="6604"/>
    <lineage>
        <taxon>Eukaryota</taxon>
        <taxon>Metazoa</taxon>
        <taxon>Spiralia</taxon>
        <taxon>Lophotrochozoa</taxon>
        <taxon>Mollusca</taxon>
        <taxon>Bivalvia</taxon>
        <taxon>Autobranchia</taxon>
        <taxon>Heteroconchia</taxon>
        <taxon>Euheterodonta</taxon>
        <taxon>Imparidentia</taxon>
        <taxon>Neoheterodontei</taxon>
        <taxon>Myida</taxon>
        <taxon>Myoidea</taxon>
        <taxon>Myidae</taxon>
        <taxon>Mya</taxon>
    </lineage>
</organism>
<comment type="similarity">
    <text evidence="3">Belongs to the acetyltransferase family. NAA40 subfamily.</text>
</comment>
<evidence type="ECO:0000256" key="6">
    <source>
        <dbReference type="ARBA" id="ARBA00022490"/>
    </source>
</evidence>
<evidence type="ECO:0000256" key="5">
    <source>
        <dbReference type="ARBA" id="ARBA00015043"/>
    </source>
</evidence>
<dbReference type="InterPro" id="IPR000182">
    <property type="entry name" value="GNAT_dom"/>
</dbReference>
<keyword evidence="7" id="KW-0808">Transferase</keyword>
<dbReference type="PANTHER" id="PTHR20531:SF1">
    <property type="entry name" value="N-ALPHA-ACETYLTRANSFERASE 40"/>
    <property type="match status" value="1"/>
</dbReference>
<evidence type="ECO:0000256" key="11">
    <source>
        <dbReference type="ARBA" id="ARBA00049524"/>
    </source>
</evidence>
<evidence type="ECO:0000313" key="15">
    <source>
        <dbReference type="Proteomes" id="UP001164746"/>
    </source>
</evidence>
<evidence type="ECO:0000256" key="7">
    <source>
        <dbReference type="ARBA" id="ARBA00022679"/>
    </source>
</evidence>
<reference evidence="14" key="1">
    <citation type="submission" date="2022-11" db="EMBL/GenBank/DDBJ databases">
        <title>Centuries of genome instability and evolution in soft-shell clam transmissible cancer (bioRxiv).</title>
        <authorList>
            <person name="Hart S.F.M."/>
            <person name="Yonemitsu M.A."/>
            <person name="Giersch R.M."/>
            <person name="Beal B.F."/>
            <person name="Arriagada G."/>
            <person name="Davis B.W."/>
            <person name="Ostrander E.A."/>
            <person name="Goff S.P."/>
            <person name="Metzger M.J."/>
        </authorList>
    </citation>
    <scope>NUCLEOTIDE SEQUENCE</scope>
    <source>
        <strain evidence="14">MELC-2E11</strain>
        <tissue evidence="14">Siphon/mantle</tissue>
    </source>
</reference>
<feature type="region of interest" description="Disordered" evidence="12">
    <location>
        <begin position="167"/>
        <end position="195"/>
    </location>
</feature>
<dbReference type="InterPro" id="IPR016181">
    <property type="entry name" value="Acyl_CoA_acyltransferase"/>
</dbReference>
<proteinExistence type="inferred from homology"/>
<dbReference type="Pfam" id="PF00583">
    <property type="entry name" value="Acetyltransf_1"/>
    <property type="match status" value="1"/>
</dbReference>
<dbReference type="Proteomes" id="UP001164746">
    <property type="component" value="Chromosome 11"/>
</dbReference>
<keyword evidence="6" id="KW-0963">Cytoplasm</keyword>
<dbReference type="InterPro" id="IPR039949">
    <property type="entry name" value="NAA40"/>
</dbReference>
<dbReference type="CDD" id="cd04301">
    <property type="entry name" value="NAT_SF"/>
    <property type="match status" value="1"/>
</dbReference>
<name>A0ABY7FEN7_MYAAR</name>
<evidence type="ECO:0000256" key="10">
    <source>
        <dbReference type="ARBA" id="ARBA00047821"/>
    </source>
</evidence>
<gene>
    <name evidence="14" type="ORF">MAR_001059</name>
</gene>
<keyword evidence="8" id="KW-0539">Nucleus</keyword>
<evidence type="ECO:0000256" key="12">
    <source>
        <dbReference type="SAM" id="MobiDB-lite"/>
    </source>
</evidence>
<keyword evidence="15" id="KW-1185">Reference proteome</keyword>
<accession>A0ABY7FEN7</accession>
<evidence type="ECO:0000313" key="14">
    <source>
        <dbReference type="EMBL" id="WAR19221.1"/>
    </source>
</evidence>
<evidence type="ECO:0000256" key="2">
    <source>
        <dbReference type="ARBA" id="ARBA00004496"/>
    </source>
</evidence>
<dbReference type="EC" id="2.3.1.257" evidence="4"/>
<comment type="catalytic activity">
    <reaction evidence="11">
        <text>N-terminal L-seryl-[histone H4] + acetyl-CoA = N-terminal N(alpha)-acetyl-L-seryl-[histone H4] + CoA + H(+)</text>
        <dbReference type="Rhea" id="RHEA:50596"/>
        <dbReference type="Rhea" id="RHEA-COMP:12740"/>
        <dbReference type="Rhea" id="RHEA-COMP:12743"/>
        <dbReference type="ChEBI" id="CHEBI:15378"/>
        <dbReference type="ChEBI" id="CHEBI:57287"/>
        <dbReference type="ChEBI" id="CHEBI:57288"/>
        <dbReference type="ChEBI" id="CHEBI:64738"/>
        <dbReference type="ChEBI" id="CHEBI:83690"/>
        <dbReference type="EC" id="2.3.1.257"/>
    </reaction>
</comment>
<evidence type="ECO:0000256" key="4">
    <source>
        <dbReference type="ARBA" id="ARBA00012950"/>
    </source>
</evidence>
<evidence type="ECO:0000256" key="3">
    <source>
        <dbReference type="ARBA" id="ARBA00008870"/>
    </source>
</evidence>
<dbReference type="SUPFAM" id="SSF55729">
    <property type="entry name" value="Acyl-CoA N-acyltransferases (Nat)"/>
    <property type="match status" value="1"/>
</dbReference>
<evidence type="ECO:0000256" key="9">
    <source>
        <dbReference type="ARBA" id="ARBA00023315"/>
    </source>
</evidence>
<comment type="catalytic activity">
    <reaction evidence="10">
        <text>N-terminal L-seryl-[histone H2A] + acetyl-CoA = N-terminal N(alpha)-acetyl-L-seryl-[histone H2A] + CoA + H(+)</text>
        <dbReference type="Rhea" id="RHEA:50600"/>
        <dbReference type="Rhea" id="RHEA-COMP:12742"/>
        <dbReference type="Rhea" id="RHEA-COMP:12744"/>
        <dbReference type="ChEBI" id="CHEBI:15378"/>
        <dbReference type="ChEBI" id="CHEBI:57287"/>
        <dbReference type="ChEBI" id="CHEBI:57288"/>
        <dbReference type="ChEBI" id="CHEBI:64738"/>
        <dbReference type="ChEBI" id="CHEBI:83690"/>
        <dbReference type="EC" id="2.3.1.257"/>
    </reaction>
</comment>
<keyword evidence="9" id="KW-0012">Acyltransferase</keyword>
<dbReference type="PANTHER" id="PTHR20531">
    <property type="entry name" value="N-ALPHA-ACETYLTRANSFERASE 40"/>
    <property type="match status" value="1"/>
</dbReference>
<protein>
    <recommendedName>
        <fullName evidence="5">N-alpha-acetyltransferase 40</fullName>
        <ecNumber evidence="4">2.3.1.257</ecNumber>
    </recommendedName>
</protein>
<dbReference type="EMBL" id="CP111022">
    <property type="protein sequence ID" value="WAR19221.1"/>
    <property type="molecule type" value="Genomic_DNA"/>
</dbReference>
<feature type="domain" description="N-acetyltransferase" evidence="13">
    <location>
        <begin position="22"/>
        <end position="161"/>
    </location>
</feature>
<comment type="subcellular location">
    <subcellularLocation>
        <location evidence="2">Cytoplasm</location>
    </subcellularLocation>
    <subcellularLocation>
        <location evidence="1">Nucleus</location>
    </subcellularLocation>
</comment>
<dbReference type="PROSITE" id="PS51186">
    <property type="entry name" value="GNAT"/>
    <property type="match status" value="1"/>
</dbReference>
<sequence>MGESARLAVSVAKVEAANKLEDPLTLLEPFRKFERNGYETSSWGWKDREKREEMFDDRAWYLVARDDQRLPVAFVHFRFDIEMDEELTPNLRRKGLGKFLMQILELLAHKTEMVKVMLTTFKHNDPGFKFFQEALKYQIDDISPEDGMYEDECYYWILSKPIRPKKASGVRPAPTEKGAAGVTTNGHVNGTAEVK</sequence>
<dbReference type="Gene3D" id="3.40.630.30">
    <property type="match status" value="1"/>
</dbReference>
<evidence type="ECO:0000256" key="1">
    <source>
        <dbReference type="ARBA" id="ARBA00004123"/>
    </source>
</evidence>
<evidence type="ECO:0000259" key="13">
    <source>
        <dbReference type="PROSITE" id="PS51186"/>
    </source>
</evidence>
<evidence type="ECO:0000256" key="8">
    <source>
        <dbReference type="ARBA" id="ARBA00023242"/>
    </source>
</evidence>